<evidence type="ECO:0000313" key="1">
    <source>
        <dbReference type="EMBL" id="GJJ74155.1"/>
    </source>
</evidence>
<dbReference type="InterPro" id="IPR036047">
    <property type="entry name" value="F-box-like_dom_sf"/>
</dbReference>
<dbReference type="Gene3D" id="3.80.10.10">
    <property type="entry name" value="Ribonuclease Inhibitor"/>
    <property type="match status" value="1"/>
</dbReference>
<name>A0A9P3LXT6_9FUNG</name>
<evidence type="ECO:0008006" key="3">
    <source>
        <dbReference type="Google" id="ProtNLM"/>
    </source>
</evidence>
<sequence length="521" mass="59776">MSLNPPYTASTLFARTSLDLPPEILCWVGNNLTSADLAACVQVSREWHTLFCPFLYNVLDLRRPLECKQDPPVNILSDVFGPRAKDWERYRKMMAAPCMGAFLQYQFHIKHLVVDEKLEISSWNNIQSRFTSLIDLRLECNSLFFERDKDKGRFSFMILFTKNPGLQVLDLYRANLSQAAEFSQIAESCPHLTKLQLEGCFLDLLDFAKGLKTCRSLLSLSIRRTYMNSDENHPLQDATLAPALKELNLSSEWGDASQQIYDLTSRSELKSLELDLGGDPDRSAKVRLNQCKNLLKLTIKNVKEDKEVSEILDSCQKALEELSIEDCEFGDRTMESARRHFEALKTFRLKGIDKVTTIRLQEWPAMRSRMIAERKLTDIVIRSCPNLAYLECPRLESTALLPRESECSSWNYELDAGREVESSPEQSIGLKTLKVGSMARGNWVAAENDQMLEPFPTMKHLETLVLSQITVLDYSECRTKLDSRFGSGGEYNRSRMSRDERLRWMLQWWPKLTSFVNGNGL</sequence>
<dbReference type="EMBL" id="BQFW01000008">
    <property type="protein sequence ID" value="GJJ74155.1"/>
    <property type="molecule type" value="Genomic_DNA"/>
</dbReference>
<dbReference type="SUPFAM" id="SSF81383">
    <property type="entry name" value="F-box domain"/>
    <property type="match status" value="1"/>
</dbReference>
<gene>
    <name evidence="1" type="ORF">EMPS_06513</name>
</gene>
<reference evidence="1" key="2">
    <citation type="journal article" date="2022" name="Microbiol. Resour. Announc.">
        <title>Whole-Genome Sequence of Entomortierella parvispora E1425, a Mucoromycotan Fungus Associated with Burkholderiaceae-Related Endosymbiotic Bacteria.</title>
        <authorList>
            <person name="Herlambang A."/>
            <person name="Guo Y."/>
            <person name="Takashima Y."/>
            <person name="Narisawa K."/>
            <person name="Ohta H."/>
            <person name="Nishizawa T."/>
        </authorList>
    </citation>
    <scope>NUCLEOTIDE SEQUENCE</scope>
    <source>
        <strain evidence="1">E1425</strain>
    </source>
</reference>
<accession>A0A9P3LXT6</accession>
<dbReference type="PANTHER" id="PTHR31639">
    <property type="entry name" value="F-BOX PROTEIN-LIKE"/>
    <property type="match status" value="1"/>
</dbReference>
<evidence type="ECO:0000313" key="2">
    <source>
        <dbReference type="Proteomes" id="UP000827284"/>
    </source>
</evidence>
<dbReference type="SUPFAM" id="SSF52047">
    <property type="entry name" value="RNI-like"/>
    <property type="match status" value="1"/>
</dbReference>
<dbReference type="InterPro" id="IPR032675">
    <property type="entry name" value="LRR_dom_sf"/>
</dbReference>
<organism evidence="1 2">
    <name type="scientific">Entomortierella parvispora</name>
    <dbReference type="NCBI Taxonomy" id="205924"/>
    <lineage>
        <taxon>Eukaryota</taxon>
        <taxon>Fungi</taxon>
        <taxon>Fungi incertae sedis</taxon>
        <taxon>Mucoromycota</taxon>
        <taxon>Mortierellomycotina</taxon>
        <taxon>Mortierellomycetes</taxon>
        <taxon>Mortierellales</taxon>
        <taxon>Mortierellaceae</taxon>
        <taxon>Entomortierella</taxon>
    </lineage>
</organism>
<dbReference type="AlphaFoldDB" id="A0A9P3LXT6"/>
<comment type="caution">
    <text evidence="1">The sequence shown here is derived from an EMBL/GenBank/DDBJ whole genome shotgun (WGS) entry which is preliminary data.</text>
</comment>
<keyword evidence="2" id="KW-1185">Reference proteome</keyword>
<dbReference type="PANTHER" id="PTHR31639:SF256">
    <property type="entry name" value="OS07G0242900 PROTEIN"/>
    <property type="match status" value="1"/>
</dbReference>
<reference evidence="1" key="1">
    <citation type="submission" date="2021-11" db="EMBL/GenBank/DDBJ databases">
        <authorList>
            <person name="Herlambang A."/>
            <person name="Guo Y."/>
            <person name="Takashima Y."/>
            <person name="Nishizawa T."/>
        </authorList>
    </citation>
    <scope>NUCLEOTIDE SEQUENCE</scope>
    <source>
        <strain evidence="1">E1425</strain>
    </source>
</reference>
<dbReference type="Proteomes" id="UP000827284">
    <property type="component" value="Unassembled WGS sequence"/>
</dbReference>
<protein>
    <recommendedName>
        <fullName evidence="3">F-box domain-containing protein</fullName>
    </recommendedName>
</protein>
<proteinExistence type="predicted"/>